<accession>A0A2W4QTJ0</accession>
<feature type="domain" description="DUF4340" evidence="1">
    <location>
        <begin position="64"/>
        <end position="164"/>
    </location>
</feature>
<evidence type="ECO:0000313" key="3">
    <source>
        <dbReference type="Proteomes" id="UP000249396"/>
    </source>
</evidence>
<evidence type="ECO:0000313" key="2">
    <source>
        <dbReference type="EMBL" id="PZN74456.1"/>
    </source>
</evidence>
<dbReference type="InterPro" id="IPR025641">
    <property type="entry name" value="DUF4340"/>
</dbReference>
<proteinExistence type="predicted"/>
<protein>
    <recommendedName>
        <fullName evidence="1">DUF4340 domain-containing protein</fullName>
    </recommendedName>
</protein>
<reference evidence="2 3" key="1">
    <citation type="journal article" date="2018" name="Aquat. Microb. Ecol.">
        <title>Gammaproteobacterial methanotrophs dominate.</title>
        <authorList>
            <person name="Rissanen A.J."/>
            <person name="Saarenheimo J."/>
            <person name="Tiirola M."/>
            <person name="Peura S."/>
            <person name="Aalto S.L."/>
            <person name="Karvinen A."/>
            <person name="Nykanen H."/>
        </authorList>
    </citation>
    <scope>NUCLEOTIDE SEQUENCE [LARGE SCALE GENOMIC DNA]</scope>
    <source>
        <strain evidence="2">AMbin10</strain>
    </source>
</reference>
<dbReference type="EMBL" id="QJPH01000427">
    <property type="protein sequence ID" value="PZN74456.1"/>
    <property type="molecule type" value="Genomic_DNA"/>
</dbReference>
<comment type="caution">
    <text evidence="2">The sequence shown here is derived from an EMBL/GenBank/DDBJ whole genome shotgun (WGS) entry which is preliminary data.</text>
</comment>
<feature type="non-terminal residue" evidence="2">
    <location>
        <position position="164"/>
    </location>
</feature>
<name>A0A2W4QTJ0_9GAMM</name>
<sequence length="164" mass="18561">MKPKLLLNLVLLVVLATLAGVAFYEPGKEEVKPVHLADLDVDAINRFELTNQESLVFEKHDAHWWLASPIQAPANDIRIQQLLNIAKAESQAHYPLKPEEMVKYGLDKPQAVLKLGQLTLLFGGLEPIDMLRYVQIGETLHLVSDDFYHHLLAKSTDYVDKKLL</sequence>
<organism evidence="2 3">
    <name type="scientific">Candidatus Methylumidiphilus alinenensis</name>
    <dbReference type="NCBI Taxonomy" id="2202197"/>
    <lineage>
        <taxon>Bacteria</taxon>
        <taxon>Pseudomonadati</taxon>
        <taxon>Pseudomonadota</taxon>
        <taxon>Gammaproteobacteria</taxon>
        <taxon>Methylococcales</taxon>
        <taxon>Candidatus Methylumidiphilus</taxon>
    </lineage>
</organism>
<dbReference type="Proteomes" id="UP000249396">
    <property type="component" value="Unassembled WGS sequence"/>
</dbReference>
<evidence type="ECO:0000259" key="1">
    <source>
        <dbReference type="Pfam" id="PF14238"/>
    </source>
</evidence>
<gene>
    <name evidence="2" type="ORF">DM484_21340</name>
</gene>
<dbReference type="AlphaFoldDB" id="A0A2W4QTJ0"/>
<dbReference type="Pfam" id="PF14238">
    <property type="entry name" value="DUF4340"/>
    <property type="match status" value="1"/>
</dbReference>